<protein>
    <submittedName>
        <fullName evidence="3">Uncharacterized protein</fullName>
    </submittedName>
</protein>
<dbReference type="EMBL" id="JAIXMP010000008">
    <property type="protein sequence ID" value="KAI9269291.1"/>
    <property type="molecule type" value="Genomic_DNA"/>
</dbReference>
<comment type="caution">
    <text evidence="3">The sequence shown here is derived from an EMBL/GenBank/DDBJ whole genome shotgun (WGS) entry which is preliminary data.</text>
</comment>
<feature type="compositionally biased region" description="Basic and acidic residues" evidence="1">
    <location>
        <begin position="1"/>
        <end position="22"/>
    </location>
</feature>
<organism evidence="3 4">
    <name type="scientific">Phascolomyces articulosus</name>
    <dbReference type="NCBI Taxonomy" id="60185"/>
    <lineage>
        <taxon>Eukaryota</taxon>
        <taxon>Fungi</taxon>
        <taxon>Fungi incertae sedis</taxon>
        <taxon>Mucoromycota</taxon>
        <taxon>Mucoromycotina</taxon>
        <taxon>Mucoromycetes</taxon>
        <taxon>Mucorales</taxon>
        <taxon>Lichtheimiaceae</taxon>
        <taxon>Phascolomyces</taxon>
    </lineage>
</organism>
<feature type="transmembrane region" description="Helical" evidence="2">
    <location>
        <begin position="72"/>
        <end position="95"/>
    </location>
</feature>
<keyword evidence="4" id="KW-1185">Reference proteome</keyword>
<reference evidence="3" key="2">
    <citation type="submission" date="2023-02" db="EMBL/GenBank/DDBJ databases">
        <authorList>
            <consortium name="DOE Joint Genome Institute"/>
            <person name="Mondo S.J."/>
            <person name="Chang Y."/>
            <person name="Wang Y."/>
            <person name="Ahrendt S."/>
            <person name="Andreopoulos W."/>
            <person name="Barry K."/>
            <person name="Beard J."/>
            <person name="Benny G.L."/>
            <person name="Blankenship S."/>
            <person name="Bonito G."/>
            <person name="Cuomo C."/>
            <person name="Desiro A."/>
            <person name="Gervers K.A."/>
            <person name="Hundley H."/>
            <person name="Kuo A."/>
            <person name="LaButti K."/>
            <person name="Lang B.F."/>
            <person name="Lipzen A."/>
            <person name="O'Donnell K."/>
            <person name="Pangilinan J."/>
            <person name="Reynolds N."/>
            <person name="Sandor L."/>
            <person name="Smith M.W."/>
            <person name="Tsang A."/>
            <person name="Grigoriev I.V."/>
            <person name="Stajich J.E."/>
            <person name="Spatafora J.W."/>
        </authorList>
    </citation>
    <scope>NUCLEOTIDE SEQUENCE</scope>
    <source>
        <strain evidence="3">RSA 2281</strain>
    </source>
</reference>
<keyword evidence="2" id="KW-1133">Transmembrane helix</keyword>
<evidence type="ECO:0000313" key="4">
    <source>
        <dbReference type="Proteomes" id="UP001209540"/>
    </source>
</evidence>
<name>A0AAD5K5F3_9FUNG</name>
<sequence>MDENKDHSAIRLPPDSEKEGRYARSSSQKNDASIVDSKVIAINSDDIESSTTGDHSKNHGGLKAIGKRIMVWFAWSVFSLYIISKLFYLIFPIVWHNSDECVLALDYDPNAFPFSIAQLHLDSSIKDLADRYGKDIMGKNCRSLRILRPQDAVISENRPIPSMWQPKSASQSFSAPSPSETFFKDHFMDTVPVGNEENLFVAKDVPLASIMPLKVSSFQNAPYSSVHPNSAAPRPTSSIAFSDALLQHPDNWRTRKILPQVMDDGTRYMSINESNIYALSINSMDSLEIVTEIMTESQAQQNNSGMIKLYLKPYDDNNNNPYDNYFERLVDFTMVASGRRAVVTIEHSGNRHNPSYRNDIKCKLLIVVPDQGHMFQKMEEAYENANGTTTFATSYVRGFSNLRRISIMAQKGKVIGNHLTFNDLVIKLGRGHVYLSTVDVHKLNTAVLYGNVELNGITISKSLASGVIRGSSSVLAKIHPENPRDAYDIINMCADGYTYTDVMTTQDSREQFAADFYIYRKTGTLPPDQRPPAVITPPETSYTYSEPNLAHVDETSTDVFKTGYLVRKNSGSHISIYAGAKTAQSLKQKSRFLFGYYY</sequence>
<accession>A0AAD5K5F3</accession>
<dbReference type="Proteomes" id="UP001209540">
    <property type="component" value="Unassembled WGS sequence"/>
</dbReference>
<feature type="region of interest" description="Disordered" evidence="1">
    <location>
        <begin position="1"/>
        <end position="31"/>
    </location>
</feature>
<keyword evidence="2" id="KW-0472">Membrane</keyword>
<keyword evidence="2" id="KW-0812">Transmembrane</keyword>
<evidence type="ECO:0000256" key="1">
    <source>
        <dbReference type="SAM" id="MobiDB-lite"/>
    </source>
</evidence>
<evidence type="ECO:0000313" key="3">
    <source>
        <dbReference type="EMBL" id="KAI9269291.1"/>
    </source>
</evidence>
<reference evidence="3" key="1">
    <citation type="journal article" date="2022" name="IScience">
        <title>Evolution of zygomycete secretomes and the origins of terrestrial fungal ecologies.</title>
        <authorList>
            <person name="Chang Y."/>
            <person name="Wang Y."/>
            <person name="Mondo S."/>
            <person name="Ahrendt S."/>
            <person name="Andreopoulos W."/>
            <person name="Barry K."/>
            <person name="Beard J."/>
            <person name="Benny G.L."/>
            <person name="Blankenship S."/>
            <person name="Bonito G."/>
            <person name="Cuomo C."/>
            <person name="Desiro A."/>
            <person name="Gervers K.A."/>
            <person name="Hundley H."/>
            <person name="Kuo A."/>
            <person name="LaButti K."/>
            <person name="Lang B.F."/>
            <person name="Lipzen A."/>
            <person name="O'Donnell K."/>
            <person name="Pangilinan J."/>
            <person name="Reynolds N."/>
            <person name="Sandor L."/>
            <person name="Smith M.E."/>
            <person name="Tsang A."/>
            <person name="Grigoriev I.V."/>
            <person name="Stajich J.E."/>
            <person name="Spatafora J.W."/>
        </authorList>
    </citation>
    <scope>NUCLEOTIDE SEQUENCE</scope>
    <source>
        <strain evidence="3">RSA 2281</strain>
    </source>
</reference>
<evidence type="ECO:0000256" key="2">
    <source>
        <dbReference type="SAM" id="Phobius"/>
    </source>
</evidence>
<gene>
    <name evidence="3" type="ORF">BDA99DRAFT_558039</name>
</gene>
<proteinExistence type="predicted"/>
<dbReference type="AlphaFoldDB" id="A0AAD5K5F3"/>